<feature type="region of interest" description="Disordered" evidence="5">
    <location>
        <begin position="719"/>
        <end position="753"/>
    </location>
</feature>
<dbReference type="STRING" id="3088.A0A383VNC6"/>
<feature type="compositionally biased region" description="Low complexity" evidence="5">
    <location>
        <begin position="1139"/>
        <end position="1150"/>
    </location>
</feature>
<feature type="compositionally biased region" description="Low complexity" evidence="5">
    <location>
        <begin position="206"/>
        <end position="221"/>
    </location>
</feature>
<dbReference type="AlphaFoldDB" id="A0A383VNC6"/>
<dbReference type="PANTHER" id="PTHR22710:SF2">
    <property type="entry name" value="X-RAY RADIATION RESISTANCE-ASSOCIATED PROTEIN 1"/>
    <property type="match status" value="1"/>
</dbReference>
<keyword evidence="3" id="KW-0433">Leucine-rich repeat</keyword>
<keyword evidence="2" id="KW-0963">Cytoplasm</keyword>
<accession>A0A383VNC6</accession>
<feature type="compositionally biased region" description="Acidic residues" evidence="5">
    <location>
        <begin position="591"/>
        <end position="601"/>
    </location>
</feature>
<feature type="compositionally biased region" description="Low complexity" evidence="5">
    <location>
        <begin position="847"/>
        <end position="864"/>
    </location>
</feature>
<feature type="region of interest" description="Disordered" evidence="5">
    <location>
        <begin position="923"/>
        <end position="958"/>
    </location>
</feature>
<dbReference type="PANTHER" id="PTHR22710">
    <property type="entry name" value="X-RAY RADIATION RESISTANCE ASSOCIATED PROTEIN 1 XRRA1"/>
    <property type="match status" value="1"/>
</dbReference>
<dbReference type="GO" id="GO:0005634">
    <property type="term" value="C:nucleus"/>
    <property type="evidence" value="ECO:0007669"/>
    <property type="project" value="TreeGrafter"/>
</dbReference>
<feature type="region of interest" description="Disordered" evidence="5">
    <location>
        <begin position="1"/>
        <end position="175"/>
    </location>
</feature>
<evidence type="ECO:0000256" key="2">
    <source>
        <dbReference type="ARBA" id="ARBA00022490"/>
    </source>
</evidence>
<feature type="compositionally biased region" description="Acidic residues" evidence="5">
    <location>
        <begin position="923"/>
        <end position="936"/>
    </location>
</feature>
<feature type="region of interest" description="Disordered" evidence="5">
    <location>
        <begin position="582"/>
        <end position="608"/>
    </location>
</feature>
<dbReference type="PROSITE" id="PS51450">
    <property type="entry name" value="LRR"/>
    <property type="match status" value="1"/>
</dbReference>
<dbReference type="GO" id="GO:0005930">
    <property type="term" value="C:axoneme"/>
    <property type="evidence" value="ECO:0007669"/>
    <property type="project" value="UniProtKB-SubCell"/>
</dbReference>
<dbReference type="SMART" id="SM00369">
    <property type="entry name" value="LRR_TYP"/>
    <property type="match status" value="4"/>
</dbReference>
<keyword evidence="7" id="KW-1185">Reference proteome</keyword>
<dbReference type="EMBL" id="FNXT01000767">
    <property type="protein sequence ID" value="SZX67027.1"/>
    <property type="molecule type" value="Genomic_DNA"/>
</dbReference>
<feature type="region of interest" description="Disordered" evidence="5">
    <location>
        <begin position="206"/>
        <end position="242"/>
    </location>
</feature>
<feature type="region of interest" description="Disordered" evidence="5">
    <location>
        <begin position="834"/>
        <end position="864"/>
    </location>
</feature>
<dbReference type="InterPro" id="IPR001611">
    <property type="entry name" value="Leu-rich_rpt"/>
</dbReference>
<sequence length="1156" mass="118906">MEQHQDVFSPLSPVAGWTPAPDAPSPEGLVALLGTPRPAAKTAPKKPPHVAKGPAVERAASGSASAESSKANLIAPFRERTSPARAEVAGSSTGSPAKKVLQPRMSHGAAGTSRPAAPPRKMPGMLASSAATSSTAAGNAPTQDPGSMQQQEQAAAASSRRRSSASSTRPASQQAAVNVAAAEAAVSAAAAVIKVGTQAHHLQQQQQKKALSVQSRQQQQLRSRKCPVKGSTKDCSSSSPQPCAASSSSGLSQYMLLEPLSVHGVPHSAARQSSTYADGYSTASPRAAASCCGDAASSCLPTATRQSASGNGTALQAQHATLEQLHYQQLMLCPESAPQTAAEILAARAKSRRMRIQQRNLLGAAAFARGTAQPRPASPSPILLDGALLLASCPGAEQPADVLFVDLNSVGVSSVASPCGMPPTQLTAADNIAMSIPAATSEAAAEAAQAAAGVGDAAADDVASTAAAEEETAAADAEQAAASAAAEGVLPVQPESSEGAAALPAVDAAVMTAEQQEQHGPGLQEFSQLCTLDLSDNRLTCIAGLAWLPALQQLILSANRLRDLQGLAQVLRTSCTAECSAAAQEPPVADDQQEQTTEEQGAEGQGHEAAAADVPQCNALGRRLCCPSGLSCLRLLDVSFNLIPAEQLLGVTSPLARLPRLASLYAAGSSLRELPQQLGPFTCLSCLDLSHNRLGGAALMQLGQLPALQQLLLSHNPMRQVPASDKQQQQQQDCQLAANDTSGSGSMRSAAGAGAGTTGFQQLVQLDLSHTKVSQAVQLLPLLLLPRLAELQLVGTPLAARCWSGSEPVKDLQKPGLCIIVQGDEPQALWQHTSKALPPHKAKRRQQPTASGSGSSSISQATSSISPQRLLPVTVDAAAEPGHVLAAAGRNAIMGLQHQQLVAAFERVEQGIGSWQLAPVAEEGSEAWDDDGDEEQQQQQQQQGQGQQAGAAAGNAEAGEPVVDQTFLTGVGITGELPGDDEEAADAGQQAAEDSFQDPTERLAVALGLQVCQLAHYTHRQPGNPLAAVHRLGHALAHPLVDADAGMQPPQHHTGMTAAALAKQRPRQLLPLPQPIPAALDTRVKAVQGIEAVLTSMRGRLQVLEGTLLQQLQAQSDKLSGIAQAMSHNAAKCGEDSGAQADQPAADTAQIGCAED</sequence>
<dbReference type="InterPro" id="IPR003591">
    <property type="entry name" value="Leu-rich_rpt_typical-subtyp"/>
</dbReference>
<dbReference type="InterPro" id="IPR032675">
    <property type="entry name" value="LRR_dom_sf"/>
</dbReference>
<feature type="compositionally biased region" description="Low complexity" evidence="5">
    <location>
        <begin position="127"/>
        <end position="137"/>
    </location>
</feature>
<feature type="compositionally biased region" description="Low complexity" evidence="5">
    <location>
        <begin position="59"/>
        <end position="71"/>
    </location>
</feature>
<dbReference type="Gene3D" id="3.80.10.10">
    <property type="entry name" value="Ribonuclease Inhibitor"/>
    <property type="match status" value="2"/>
</dbReference>
<feature type="compositionally biased region" description="Low complexity" evidence="5">
    <location>
        <begin position="147"/>
        <end position="175"/>
    </location>
</feature>
<organism evidence="6 7">
    <name type="scientific">Tetradesmus obliquus</name>
    <name type="common">Green alga</name>
    <name type="synonym">Acutodesmus obliquus</name>
    <dbReference type="NCBI Taxonomy" id="3088"/>
    <lineage>
        <taxon>Eukaryota</taxon>
        <taxon>Viridiplantae</taxon>
        <taxon>Chlorophyta</taxon>
        <taxon>core chlorophytes</taxon>
        <taxon>Chlorophyceae</taxon>
        <taxon>CS clade</taxon>
        <taxon>Sphaeropleales</taxon>
        <taxon>Scenedesmaceae</taxon>
        <taxon>Tetradesmus</taxon>
    </lineage>
</organism>
<comment type="subcellular location">
    <subcellularLocation>
        <location evidence="1">Cytoplasm</location>
        <location evidence="1">Cytoskeleton</location>
        <location evidence="1">Cilium axoneme</location>
    </subcellularLocation>
</comment>
<feature type="region of interest" description="Disordered" evidence="5">
    <location>
        <begin position="1134"/>
        <end position="1156"/>
    </location>
</feature>
<evidence type="ECO:0000256" key="3">
    <source>
        <dbReference type="ARBA" id="ARBA00022614"/>
    </source>
</evidence>
<gene>
    <name evidence="6" type="ORF">BQ4739_LOCUS7453</name>
</gene>
<feature type="region of interest" description="Disordered" evidence="5">
    <location>
        <begin position="971"/>
        <end position="997"/>
    </location>
</feature>
<proteinExistence type="predicted"/>
<reference evidence="6 7" key="1">
    <citation type="submission" date="2016-10" db="EMBL/GenBank/DDBJ databases">
        <authorList>
            <person name="Cai Z."/>
        </authorList>
    </citation>
    <scope>NUCLEOTIDE SEQUENCE [LARGE SCALE GENOMIC DNA]</scope>
</reference>
<dbReference type="SUPFAM" id="SSF52058">
    <property type="entry name" value="L domain-like"/>
    <property type="match status" value="1"/>
</dbReference>
<evidence type="ECO:0000313" key="7">
    <source>
        <dbReference type="Proteomes" id="UP000256970"/>
    </source>
</evidence>
<feature type="compositionally biased region" description="Low complexity" evidence="5">
    <location>
        <begin position="741"/>
        <end position="752"/>
    </location>
</feature>
<keyword evidence="4" id="KW-0677">Repeat</keyword>
<name>A0A383VNC6_TETOB</name>
<evidence type="ECO:0000256" key="4">
    <source>
        <dbReference type="ARBA" id="ARBA00022737"/>
    </source>
</evidence>
<feature type="compositionally biased region" description="Low complexity" evidence="5">
    <location>
        <begin position="937"/>
        <end position="958"/>
    </location>
</feature>
<evidence type="ECO:0000313" key="6">
    <source>
        <dbReference type="EMBL" id="SZX67027.1"/>
    </source>
</evidence>
<dbReference type="Proteomes" id="UP000256970">
    <property type="component" value="Unassembled WGS sequence"/>
</dbReference>
<protein>
    <submittedName>
        <fullName evidence="6">Uncharacterized protein</fullName>
    </submittedName>
</protein>
<evidence type="ECO:0000256" key="5">
    <source>
        <dbReference type="SAM" id="MobiDB-lite"/>
    </source>
</evidence>
<evidence type="ECO:0000256" key="1">
    <source>
        <dbReference type="ARBA" id="ARBA00004430"/>
    </source>
</evidence>